<organism evidence="5 6">
    <name type="scientific">Luteimonas lutimaris</name>
    <dbReference type="NCBI Taxonomy" id="698645"/>
    <lineage>
        <taxon>Bacteria</taxon>
        <taxon>Pseudomonadati</taxon>
        <taxon>Pseudomonadota</taxon>
        <taxon>Gammaproteobacteria</taxon>
        <taxon>Lysobacterales</taxon>
        <taxon>Lysobacteraceae</taxon>
        <taxon>Luteimonas</taxon>
    </lineage>
</organism>
<evidence type="ECO:0000313" key="5">
    <source>
        <dbReference type="EMBL" id="GAA3925556.1"/>
    </source>
</evidence>
<proteinExistence type="predicted"/>
<reference evidence="6" key="1">
    <citation type="journal article" date="2019" name="Int. J. Syst. Evol. Microbiol.">
        <title>The Global Catalogue of Microorganisms (GCM) 10K type strain sequencing project: providing services to taxonomists for standard genome sequencing and annotation.</title>
        <authorList>
            <consortium name="The Broad Institute Genomics Platform"/>
            <consortium name="The Broad Institute Genome Sequencing Center for Infectious Disease"/>
            <person name="Wu L."/>
            <person name="Ma J."/>
        </authorList>
    </citation>
    <scope>NUCLEOTIDE SEQUENCE [LARGE SCALE GENOMIC DNA]</scope>
    <source>
        <strain evidence="6">JCM 16916</strain>
    </source>
</reference>
<evidence type="ECO:0000313" key="6">
    <source>
        <dbReference type="Proteomes" id="UP001501727"/>
    </source>
</evidence>
<dbReference type="InterPro" id="IPR017871">
    <property type="entry name" value="ABC_transporter-like_CS"/>
</dbReference>
<keyword evidence="6" id="KW-1185">Reference proteome</keyword>
<evidence type="ECO:0000256" key="3">
    <source>
        <dbReference type="ARBA" id="ARBA00022840"/>
    </source>
</evidence>
<dbReference type="InterPro" id="IPR027417">
    <property type="entry name" value="P-loop_NTPase"/>
</dbReference>
<name>A0ABP7MLM9_9GAMM</name>
<dbReference type="PROSITE" id="PS00211">
    <property type="entry name" value="ABC_TRANSPORTER_1"/>
    <property type="match status" value="1"/>
</dbReference>
<dbReference type="Gene3D" id="3.40.50.300">
    <property type="entry name" value="P-loop containing nucleotide triphosphate hydrolases"/>
    <property type="match status" value="1"/>
</dbReference>
<sequence>MTLAFSLSGIAKRYPHFALQDVSLDLPEGQVMGLVGVNGAGKTTLLRLLTGLAAPDSGEVQVLGHRLPEGQVDAKRDIGFASEDMRLYRGQTLRWHMDLVSRIYPGWDEPYADDLVKRFELRPEQVLGGFSHGQRVKALLLLCLARRPRLLLLDEPTTGLDPVARLEVLEALADVLRDESRSVLFSSHNTHDVEQLADSITFLHKGRLVASADKHAFVDSWRRVVCQGALPAGLDAWPEIASARANGSVVEIKARAWNDQLPARLAAQGLQVQRADPMALEDIFVTAVRSGGVA</sequence>
<keyword evidence="1" id="KW-0813">Transport</keyword>
<keyword evidence="2" id="KW-0547">Nucleotide-binding</keyword>
<protein>
    <submittedName>
        <fullName evidence="5">ABC transporter ATP-binding protein</fullName>
    </submittedName>
</protein>
<dbReference type="Pfam" id="PF00005">
    <property type="entry name" value="ABC_tran"/>
    <property type="match status" value="1"/>
</dbReference>
<gene>
    <name evidence="5" type="ORF">GCM10022229_19510</name>
</gene>
<dbReference type="InterPro" id="IPR003593">
    <property type="entry name" value="AAA+_ATPase"/>
</dbReference>
<keyword evidence="3 5" id="KW-0067">ATP-binding</keyword>
<comment type="caution">
    <text evidence="5">The sequence shown here is derived from an EMBL/GenBank/DDBJ whole genome shotgun (WGS) entry which is preliminary data.</text>
</comment>
<dbReference type="RefSeq" id="WP_344759803.1">
    <property type="nucleotide sequence ID" value="NZ_BAAAZU010000010.1"/>
</dbReference>
<evidence type="ECO:0000256" key="1">
    <source>
        <dbReference type="ARBA" id="ARBA00022448"/>
    </source>
</evidence>
<dbReference type="EMBL" id="BAAAZU010000010">
    <property type="protein sequence ID" value="GAA3925556.1"/>
    <property type="molecule type" value="Genomic_DNA"/>
</dbReference>
<evidence type="ECO:0000256" key="2">
    <source>
        <dbReference type="ARBA" id="ARBA00022741"/>
    </source>
</evidence>
<dbReference type="SUPFAM" id="SSF52540">
    <property type="entry name" value="P-loop containing nucleoside triphosphate hydrolases"/>
    <property type="match status" value="1"/>
</dbReference>
<dbReference type="InterPro" id="IPR051782">
    <property type="entry name" value="ABC_Transporter_VariousFunc"/>
</dbReference>
<dbReference type="PROSITE" id="PS50893">
    <property type="entry name" value="ABC_TRANSPORTER_2"/>
    <property type="match status" value="1"/>
</dbReference>
<dbReference type="GO" id="GO:0005524">
    <property type="term" value="F:ATP binding"/>
    <property type="evidence" value="ECO:0007669"/>
    <property type="project" value="UniProtKB-KW"/>
</dbReference>
<dbReference type="PANTHER" id="PTHR42939:SF1">
    <property type="entry name" value="ABC TRANSPORTER ATP-BINDING PROTEIN ALBC-RELATED"/>
    <property type="match status" value="1"/>
</dbReference>
<dbReference type="InterPro" id="IPR003439">
    <property type="entry name" value="ABC_transporter-like_ATP-bd"/>
</dbReference>
<accession>A0ABP7MLM9</accession>
<dbReference type="Proteomes" id="UP001501727">
    <property type="component" value="Unassembled WGS sequence"/>
</dbReference>
<dbReference type="PANTHER" id="PTHR42939">
    <property type="entry name" value="ABC TRANSPORTER ATP-BINDING PROTEIN ALBC-RELATED"/>
    <property type="match status" value="1"/>
</dbReference>
<dbReference type="SMART" id="SM00382">
    <property type="entry name" value="AAA"/>
    <property type="match status" value="1"/>
</dbReference>
<evidence type="ECO:0000259" key="4">
    <source>
        <dbReference type="PROSITE" id="PS50893"/>
    </source>
</evidence>
<feature type="domain" description="ABC transporter" evidence="4">
    <location>
        <begin position="2"/>
        <end position="230"/>
    </location>
</feature>